<evidence type="ECO:0000256" key="1">
    <source>
        <dbReference type="SAM" id="SignalP"/>
    </source>
</evidence>
<sequence>MWPLLLLLLPAHLAALGGLDTLRRRMDATPQPSAPPEQALLSSKARAQEPCLQIDDVPPPTTRCSPRRQPLVILSGEGKTATESVSSALAMLGLKVSHFKSYIQCCDINFFNRSVGNATLFGIDTGVPKPGANPYCTTLPRYANKTCQGIVWSDLHPLSTSLYERVNQLPTTEYDTFDWCIYDDVDVVADVPIPFVAPYIYNAYGPGTKVINTVRKVSKWPQRRAEWDAEFNVHDSAPFGWMFSESIEAASRRESPTSATGMYNRSRTAAVYGYIAEISLIRCTVHPDDFLEINLVDDEWDPPHVWHRLATFLNRTTEGLDITRFPHEVPPRCHSQNVRATYPPYDMITTTAPDTPPQGIMYFPESLNFFTALQGCGSSGSTFLDELSSNWTRILLKAAGVVSLQLSPGCAHEKNSTITCLAQAFSIAGKLLDSLGLFEKSLRNGLSSTSLVKAVEAAGELPTATLVLIVTLLTQQVASALA</sequence>
<feature type="signal peptide" evidence="1">
    <location>
        <begin position="1"/>
        <end position="18"/>
    </location>
</feature>
<gene>
    <name evidence="2" type="ORF">AB1Y20_023321</name>
</gene>
<dbReference type="EMBL" id="JBGBPQ010000009">
    <property type="protein sequence ID" value="KAL1519815.1"/>
    <property type="molecule type" value="Genomic_DNA"/>
</dbReference>
<proteinExistence type="predicted"/>
<dbReference type="AlphaFoldDB" id="A0AB34JDQ5"/>
<dbReference type="Pfam" id="PF17784">
    <property type="entry name" value="Sulfotransfer_4"/>
    <property type="match status" value="1"/>
</dbReference>
<accession>A0AB34JDQ5</accession>
<dbReference type="Gene3D" id="3.40.50.300">
    <property type="entry name" value="P-loop containing nucleotide triphosphate hydrolases"/>
    <property type="match status" value="1"/>
</dbReference>
<dbReference type="InterPro" id="IPR027417">
    <property type="entry name" value="P-loop_NTPase"/>
</dbReference>
<organism evidence="2 3">
    <name type="scientific">Prymnesium parvum</name>
    <name type="common">Toxic golden alga</name>
    <dbReference type="NCBI Taxonomy" id="97485"/>
    <lineage>
        <taxon>Eukaryota</taxon>
        <taxon>Haptista</taxon>
        <taxon>Haptophyta</taxon>
        <taxon>Prymnesiophyceae</taxon>
        <taxon>Prymnesiales</taxon>
        <taxon>Prymnesiaceae</taxon>
        <taxon>Prymnesium</taxon>
    </lineage>
</organism>
<evidence type="ECO:0000313" key="2">
    <source>
        <dbReference type="EMBL" id="KAL1519815.1"/>
    </source>
</evidence>
<dbReference type="InterPro" id="IPR040632">
    <property type="entry name" value="Sulfotransfer_4"/>
</dbReference>
<comment type="caution">
    <text evidence="2">The sequence shown here is derived from an EMBL/GenBank/DDBJ whole genome shotgun (WGS) entry which is preliminary data.</text>
</comment>
<dbReference type="Proteomes" id="UP001515480">
    <property type="component" value="Unassembled WGS sequence"/>
</dbReference>
<name>A0AB34JDQ5_PRYPA</name>
<evidence type="ECO:0000313" key="3">
    <source>
        <dbReference type="Proteomes" id="UP001515480"/>
    </source>
</evidence>
<protein>
    <submittedName>
        <fullName evidence="2">Uncharacterized protein</fullName>
    </submittedName>
</protein>
<keyword evidence="3" id="KW-1185">Reference proteome</keyword>
<reference evidence="2 3" key="1">
    <citation type="journal article" date="2024" name="Science">
        <title>Giant polyketide synthase enzymes in the biosynthesis of giant marine polyether toxins.</title>
        <authorList>
            <person name="Fallon T.R."/>
            <person name="Shende V.V."/>
            <person name="Wierzbicki I.H."/>
            <person name="Pendleton A.L."/>
            <person name="Watervoot N.F."/>
            <person name="Auber R.P."/>
            <person name="Gonzalez D.J."/>
            <person name="Wisecaver J.H."/>
            <person name="Moore B.S."/>
        </authorList>
    </citation>
    <scope>NUCLEOTIDE SEQUENCE [LARGE SCALE GENOMIC DNA]</scope>
    <source>
        <strain evidence="2 3">12B1</strain>
    </source>
</reference>
<keyword evidence="1" id="KW-0732">Signal</keyword>
<feature type="chain" id="PRO_5044303722" evidence="1">
    <location>
        <begin position="19"/>
        <end position="482"/>
    </location>
</feature>